<feature type="domain" description="DUF7054" evidence="1">
    <location>
        <begin position="80"/>
        <end position="164"/>
    </location>
</feature>
<dbReference type="InterPro" id="IPR040358">
    <property type="entry name" value="At4g22758-like"/>
</dbReference>
<dbReference type="OrthoDB" id="651546at2759"/>
<dbReference type="PaxDb" id="4097-A0A1S3ZIU2"/>
<dbReference type="PANTHER" id="PTHR33270">
    <property type="entry name" value="BNAC05G50380D PROTEIN"/>
    <property type="match status" value="1"/>
</dbReference>
<name>A0A1S3ZIU2_TOBAC</name>
<reference evidence="2" key="1">
    <citation type="submission" date="2025-08" db="UniProtKB">
        <authorList>
            <consortium name="RefSeq"/>
        </authorList>
    </citation>
    <scope>IDENTIFICATION</scope>
</reference>
<proteinExistence type="predicted"/>
<sequence>MTAEYMICDIEHLLNLRPEMRAPPRLADVHTNSKILLETSDKIETIQTRKLECSVQKGVGSSIDVLAGNMTIIGEEKQKKLKKLLLNVHIQNSLGPVHVVISHENAVGDLIKAAIEIYVKEKRRPLLPSRDSRCYQLHYSQFSLESLKPEEKLLNLESRNFFLCPKPNCSINSSCKVKAKAAAKLPLLLAKFMDLLV</sequence>
<protein>
    <recommendedName>
        <fullName evidence="1">DUF7054 domain-containing protein</fullName>
    </recommendedName>
</protein>
<accession>A0A1S3ZIU2</accession>
<evidence type="ECO:0000259" key="1">
    <source>
        <dbReference type="Pfam" id="PF23156"/>
    </source>
</evidence>
<dbReference type="RefSeq" id="XP_016464395.1">
    <property type="nucleotide sequence ID" value="XM_016608909.1"/>
</dbReference>
<dbReference type="InterPro" id="IPR055482">
    <property type="entry name" value="DUF7054"/>
</dbReference>
<evidence type="ECO:0000313" key="2">
    <source>
        <dbReference type="RefSeq" id="XP_016464395.1"/>
    </source>
</evidence>
<dbReference type="PANTHER" id="PTHR33270:SF49">
    <property type="match status" value="1"/>
</dbReference>
<organism evidence="2">
    <name type="scientific">Nicotiana tabacum</name>
    <name type="common">Common tobacco</name>
    <dbReference type="NCBI Taxonomy" id="4097"/>
    <lineage>
        <taxon>Eukaryota</taxon>
        <taxon>Viridiplantae</taxon>
        <taxon>Streptophyta</taxon>
        <taxon>Embryophyta</taxon>
        <taxon>Tracheophyta</taxon>
        <taxon>Spermatophyta</taxon>
        <taxon>Magnoliopsida</taxon>
        <taxon>eudicotyledons</taxon>
        <taxon>Gunneridae</taxon>
        <taxon>Pentapetalae</taxon>
        <taxon>asterids</taxon>
        <taxon>lamiids</taxon>
        <taxon>Solanales</taxon>
        <taxon>Solanaceae</taxon>
        <taxon>Nicotianoideae</taxon>
        <taxon>Nicotianeae</taxon>
        <taxon>Nicotiana</taxon>
    </lineage>
</organism>
<dbReference type="AlphaFoldDB" id="A0A1S3ZIU2"/>
<gene>
    <name evidence="2" type="primary">LOC107787354</name>
</gene>
<dbReference type="STRING" id="4097.A0A1S3ZIU2"/>
<dbReference type="Pfam" id="PF23156">
    <property type="entry name" value="DUF7054"/>
    <property type="match status" value="1"/>
</dbReference>
<dbReference type="KEGG" id="nta:107787354"/>